<organism evidence="4 5">
    <name type="scientific">Propionispira arboris</name>
    <dbReference type="NCBI Taxonomy" id="84035"/>
    <lineage>
        <taxon>Bacteria</taxon>
        <taxon>Bacillati</taxon>
        <taxon>Bacillota</taxon>
        <taxon>Negativicutes</taxon>
        <taxon>Selenomonadales</taxon>
        <taxon>Selenomonadaceae</taxon>
        <taxon>Propionispira</taxon>
    </lineage>
</organism>
<dbReference type="EMBL" id="FNZK01000011">
    <property type="protein sequence ID" value="SEJ59639.1"/>
    <property type="molecule type" value="Genomic_DNA"/>
</dbReference>
<name>A0A1H7A1S0_9FIRM</name>
<dbReference type="Gene3D" id="3.60.21.10">
    <property type="match status" value="1"/>
</dbReference>
<gene>
    <name evidence="4" type="ORF">SAMN05660742_11169</name>
</gene>
<dbReference type="AlphaFoldDB" id="A0A1H7A1S0"/>
<keyword evidence="5" id="KW-1185">Reference proteome</keyword>
<proteinExistence type="inferred from homology"/>
<keyword evidence="2" id="KW-0479">Metal-binding</keyword>
<accession>A0A1H7A1S0</accession>
<comment type="cofactor">
    <cofactor evidence="2">
        <name>a divalent metal cation</name>
        <dbReference type="ChEBI" id="CHEBI:60240"/>
    </cofactor>
</comment>
<dbReference type="InterPro" id="IPR024654">
    <property type="entry name" value="Calcineurin-like_PHP_lpxH"/>
</dbReference>
<dbReference type="Pfam" id="PF12850">
    <property type="entry name" value="Metallophos_2"/>
    <property type="match status" value="1"/>
</dbReference>
<dbReference type="EC" id="3.1.4.-" evidence="2"/>
<feature type="domain" description="Calcineurin-like phosphoesterase" evidence="3">
    <location>
        <begin position="1"/>
        <end position="147"/>
    </location>
</feature>
<dbReference type="GO" id="GO:0046872">
    <property type="term" value="F:metal ion binding"/>
    <property type="evidence" value="ECO:0007669"/>
    <property type="project" value="UniProtKB-KW"/>
</dbReference>
<reference evidence="4 5" key="1">
    <citation type="submission" date="2016-10" db="EMBL/GenBank/DDBJ databases">
        <authorList>
            <person name="de Groot N.N."/>
        </authorList>
    </citation>
    <scope>NUCLEOTIDE SEQUENCE [LARGE SCALE GENOMIC DNA]</scope>
    <source>
        <strain evidence="4 5">DSM 2179</strain>
    </source>
</reference>
<evidence type="ECO:0000313" key="4">
    <source>
        <dbReference type="EMBL" id="SEJ59639.1"/>
    </source>
</evidence>
<dbReference type="SUPFAM" id="SSF56300">
    <property type="entry name" value="Metallo-dependent phosphatases"/>
    <property type="match status" value="1"/>
</dbReference>
<sequence>MIIGVMSDSHGDYQAIEKAVKKIGVVDLWLHAGDCCTDAEFLKTLTGIQTIAVAGNCDWPNPQAEVDEFIEADGLKLWLTHGHRYEVKLNTHLLVDSAKQQAVNIAIYGHTHILENRHYGDVLVLNPGSVARPYFGAPSFMKLRIEKQVVTVEVLFLP</sequence>
<protein>
    <recommendedName>
        <fullName evidence="2">Phosphoesterase</fullName>
        <ecNumber evidence="2">3.1.4.-</ecNumber>
    </recommendedName>
</protein>
<evidence type="ECO:0000256" key="1">
    <source>
        <dbReference type="ARBA" id="ARBA00008950"/>
    </source>
</evidence>
<dbReference type="NCBIfam" id="TIGR00040">
    <property type="entry name" value="yfcE"/>
    <property type="match status" value="1"/>
</dbReference>
<evidence type="ECO:0000256" key="2">
    <source>
        <dbReference type="RuleBase" id="RU362039"/>
    </source>
</evidence>
<dbReference type="PANTHER" id="PTHR11124">
    <property type="entry name" value="VACUOLAR SORTING PROTEIN VPS29"/>
    <property type="match status" value="1"/>
</dbReference>
<comment type="similarity">
    <text evidence="1 2">Belongs to the metallophosphoesterase superfamily. YfcE family.</text>
</comment>
<evidence type="ECO:0000259" key="3">
    <source>
        <dbReference type="Pfam" id="PF12850"/>
    </source>
</evidence>
<dbReference type="RefSeq" id="WP_091831872.1">
    <property type="nucleotide sequence ID" value="NZ_FNZK01000011.1"/>
</dbReference>
<dbReference type="Proteomes" id="UP000199662">
    <property type="component" value="Unassembled WGS sequence"/>
</dbReference>
<dbReference type="STRING" id="84035.SAMN05660742_11169"/>
<dbReference type="InterPro" id="IPR000979">
    <property type="entry name" value="Phosphodiesterase_MJ0936/Vps29"/>
</dbReference>
<dbReference type="InterPro" id="IPR029052">
    <property type="entry name" value="Metallo-depent_PP-like"/>
</dbReference>
<evidence type="ECO:0000313" key="5">
    <source>
        <dbReference type="Proteomes" id="UP000199662"/>
    </source>
</evidence>
<dbReference type="GO" id="GO:0016787">
    <property type="term" value="F:hydrolase activity"/>
    <property type="evidence" value="ECO:0007669"/>
    <property type="project" value="UniProtKB-UniRule"/>
</dbReference>